<dbReference type="InterPro" id="IPR019734">
    <property type="entry name" value="TPR_rpt"/>
</dbReference>
<dbReference type="PANTHER" id="PTHR45641:SF19">
    <property type="entry name" value="NEPHROCYSTIN-3"/>
    <property type="match status" value="1"/>
</dbReference>
<name>A0A9W7CAQ0_9STRA</name>
<evidence type="ECO:0000313" key="4">
    <source>
        <dbReference type="EMBL" id="GMI01156.1"/>
    </source>
</evidence>
<protein>
    <recommendedName>
        <fullName evidence="6">Kinesin light chain</fullName>
    </recommendedName>
</protein>
<evidence type="ECO:0000313" key="5">
    <source>
        <dbReference type="Proteomes" id="UP001165122"/>
    </source>
</evidence>
<gene>
    <name evidence="4" type="ORF">TrLO_g3848</name>
</gene>
<evidence type="ECO:0000256" key="1">
    <source>
        <dbReference type="ARBA" id="ARBA00022737"/>
    </source>
</evidence>
<proteinExistence type="predicted"/>
<organism evidence="4 5">
    <name type="scientific">Triparma laevis f. longispina</name>
    <dbReference type="NCBI Taxonomy" id="1714387"/>
    <lineage>
        <taxon>Eukaryota</taxon>
        <taxon>Sar</taxon>
        <taxon>Stramenopiles</taxon>
        <taxon>Ochrophyta</taxon>
        <taxon>Bolidophyceae</taxon>
        <taxon>Parmales</taxon>
        <taxon>Triparmaceae</taxon>
        <taxon>Triparma</taxon>
    </lineage>
</organism>
<feature type="repeat" description="TPR" evidence="3">
    <location>
        <begin position="80"/>
        <end position="113"/>
    </location>
</feature>
<dbReference type="InterPro" id="IPR011990">
    <property type="entry name" value="TPR-like_helical_dom_sf"/>
</dbReference>
<comment type="caution">
    <text evidence="4">The sequence shown here is derived from an EMBL/GenBank/DDBJ whole genome shotgun (WGS) entry which is preliminary data.</text>
</comment>
<keyword evidence="5" id="KW-1185">Reference proteome</keyword>
<reference evidence="5" key="1">
    <citation type="journal article" date="2023" name="Commun. Biol.">
        <title>Genome analysis of Parmales, the sister group of diatoms, reveals the evolutionary specialization of diatoms from phago-mixotrophs to photoautotrophs.</title>
        <authorList>
            <person name="Ban H."/>
            <person name="Sato S."/>
            <person name="Yoshikawa S."/>
            <person name="Yamada K."/>
            <person name="Nakamura Y."/>
            <person name="Ichinomiya M."/>
            <person name="Sato N."/>
            <person name="Blanc-Mathieu R."/>
            <person name="Endo H."/>
            <person name="Kuwata A."/>
            <person name="Ogata H."/>
        </authorList>
    </citation>
    <scope>NUCLEOTIDE SEQUENCE [LARGE SCALE GENOMIC DNA]</scope>
    <source>
        <strain evidence="5">NIES 3700</strain>
    </source>
</reference>
<keyword evidence="1" id="KW-0677">Repeat</keyword>
<evidence type="ECO:0000256" key="2">
    <source>
        <dbReference type="ARBA" id="ARBA00022803"/>
    </source>
</evidence>
<dbReference type="Pfam" id="PF13424">
    <property type="entry name" value="TPR_12"/>
    <property type="match status" value="1"/>
</dbReference>
<dbReference type="Gene3D" id="1.25.40.10">
    <property type="entry name" value="Tetratricopeptide repeat domain"/>
    <property type="match status" value="1"/>
</dbReference>
<dbReference type="EMBL" id="BRXW01000031">
    <property type="protein sequence ID" value="GMI01156.1"/>
    <property type="molecule type" value="Genomic_DNA"/>
</dbReference>
<sequence>MFKLISITCSTNDVVIEKLRDLLKRMERALGEENVVTLDTLNQLDGVLKENEEYGEAIKVHERCLVGRMKVLGEDHQDTLDSLNNLGVVYDDLKNYEKDLEYYERALKGFEETLRKNHPSTLDTVMNIAIVARFRRKMGKLRSFIRERSRDTRRSLGKIIKTR</sequence>
<dbReference type="OrthoDB" id="59528at2759"/>
<accession>A0A9W7CAQ0</accession>
<keyword evidence="2 3" id="KW-0802">TPR repeat</keyword>
<dbReference type="PANTHER" id="PTHR45641">
    <property type="entry name" value="TETRATRICOPEPTIDE REPEAT PROTEIN (AFU_ORTHOLOGUE AFUA_6G03870)"/>
    <property type="match status" value="1"/>
</dbReference>
<evidence type="ECO:0008006" key="6">
    <source>
        <dbReference type="Google" id="ProtNLM"/>
    </source>
</evidence>
<dbReference type="Proteomes" id="UP001165122">
    <property type="component" value="Unassembled WGS sequence"/>
</dbReference>
<dbReference type="AlphaFoldDB" id="A0A9W7CAQ0"/>
<dbReference type="PROSITE" id="PS50005">
    <property type="entry name" value="TPR"/>
    <property type="match status" value="1"/>
</dbReference>
<evidence type="ECO:0000256" key="3">
    <source>
        <dbReference type="PROSITE-ProRule" id="PRU00339"/>
    </source>
</evidence>
<dbReference type="SUPFAM" id="SSF48452">
    <property type="entry name" value="TPR-like"/>
    <property type="match status" value="1"/>
</dbReference>